<name>G5JMN7_STRCG</name>
<keyword evidence="3" id="KW-1003">Cell membrane</keyword>
<sequence length="353" mass="37561">MKMNKKLIGLGLAAVAILSLGACSRSSHSSSSSVKAAIVTDTGGVDDKSFNQSAWEGLQAWGKENKLKKDTDFTYFQSDDESQYATNLDSAQSKGYNLIFGIGYNLHDAVAEAAQSNSKTNYVIIDDVIEDQKNVASVLFADNEGAYLAGIAAAMQTKTNKVGFVGGVKSDTITRFETGFKAGVASVNKDIEVEVQYVGSYNDAAKGQTIAQSMYSGGADVIYHASGGSGKGVFSQAKEINEGLNSDAADKVWVIGVDRDQSEEGNYTAQDGKKSNFVLTSTVKEVGTVVKDIANDQLDGKKFQAKTTTYGLKDKGVDIVTKNLPDNIKKAVDSAKKDIIDGKTKVDDGVKKK</sequence>
<accession>G5JMN7</accession>
<protein>
    <submittedName>
        <fullName evidence="9">Membrane protein, Bmp family</fullName>
    </submittedName>
</protein>
<dbReference type="GO" id="GO:0005886">
    <property type="term" value="C:plasma membrane"/>
    <property type="evidence" value="ECO:0007669"/>
    <property type="project" value="UniProtKB-SubCell"/>
</dbReference>
<feature type="chain" id="PRO_5039118896" evidence="7">
    <location>
        <begin position="25"/>
        <end position="353"/>
    </location>
</feature>
<keyword evidence="6" id="KW-0449">Lipoprotein</keyword>
<evidence type="ECO:0000259" key="8">
    <source>
        <dbReference type="Pfam" id="PF02608"/>
    </source>
</evidence>
<dbReference type="SUPFAM" id="SSF53822">
    <property type="entry name" value="Periplasmic binding protein-like I"/>
    <property type="match status" value="1"/>
</dbReference>
<dbReference type="Proteomes" id="UP000004322">
    <property type="component" value="Unassembled WGS sequence"/>
</dbReference>
<dbReference type="Gene3D" id="3.40.50.2300">
    <property type="match status" value="2"/>
</dbReference>
<dbReference type="InterPro" id="IPR003760">
    <property type="entry name" value="PnrA-like"/>
</dbReference>
<evidence type="ECO:0000256" key="4">
    <source>
        <dbReference type="ARBA" id="ARBA00022729"/>
    </source>
</evidence>
<comment type="caution">
    <text evidence="9">The sequence shown here is derived from an EMBL/GenBank/DDBJ whole genome shotgun (WGS) entry which is preliminary data.</text>
</comment>
<dbReference type="PROSITE" id="PS51257">
    <property type="entry name" value="PROKAR_LIPOPROTEIN"/>
    <property type="match status" value="1"/>
</dbReference>
<evidence type="ECO:0000256" key="2">
    <source>
        <dbReference type="ARBA" id="ARBA00008610"/>
    </source>
</evidence>
<keyword evidence="4 7" id="KW-0732">Signal</keyword>
<evidence type="ECO:0000313" key="9">
    <source>
        <dbReference type="EMBL" id="EHI73738.1"/>
    </source>
</evidence>
<evidence type="ECO:0000256" key="6">
    <source>
        <dbReference type="ARBA" id="ARBA00023288"/>
    </source>
</evidence>
<keyword evidence="5" id="KW-0472">Membrane</keyword>
<keyword evidence="10" id="KW-1185">Reference proteome</keyword>
<dbReference type="CDD" id="cd06354">
    <property type="entry name" value="PBP1_PrnA-like"/>
    <property type="match status" value="1"/>
</dbReference>
<proteinExistence type="inferred from homology"/>
<gene>
    <name evidence="9" type="ORF">STRCR_1299</name>
</gene>
<evidence type="ECO:0000256" key="5">
    <source>
        <dbReference type="ARBA" id="ARBA00023136"/>
    </source>
</evidence>
<evidence type="ECO:0000256" key="3">
    <source>
        <dbReference type="ARBA" id="ARBA00022475"/>
    </source>
</evidence>
<dbReference type="PANTHER" id="PTHR34296:SF2">
    <property type="entry name" value="ABC TRANSPORTER GUANOSINE-BINDING PROTEIN NUPN"/>
    <property type="match status" value="1"/>
</dbReference>
<comment type="subcellular location">
    <subcellularLocation>
        <location evidence="1">Cell membrane</location>
        <topology evidence="1">Lipid-anchor</topology>
    </subcellularLocation>
</comment>
<feature type="domain" description="ABC transporter substrate-binding protein PnrA-like" evidence="8">
    <location>
        <begin position="37"/>
        <end position="340"/>
    </location>
</feature>
<evidence type="ECO:0000256" key="7">
    <source>
        <dbReference type="SAM" id="SignalP"/>
    </source>
</evidence>
<dbReference type="EMBL" id="AEUV02000002">
    <property type="protein sequence ID" value="EHI73738.1"/>
    <property type="molecule type" value="Genomic_DNA"/>
</dbReference>
<dbReference type="InterPro" id="IPR028082">
    <property type="entry name" value="Peripla_BP_I"/>
</dbReference>
<feature type="signal peptide" evidence="7">
    <location>
        <begin position="1"/>
        <end position="24"/>
    </location>
</feature>
<dbReference type="PANTHER" id="PTHR34296">
    <property type="entry name" value="TRANSCRIPTIONAL ACTIVATOR PROTEIN MED"/>
    <property type="match status" value="1"/>
</dbReference>
<dbReference type="AlphaFoldDB" id="G5JMN7"/>
<dbReference type="InterPro" id="IPR050957">
    <property type="entry name" value="BMP_lipoprotein"/>
</dbReference>
<dbReference type="STRING" id="873449.STRCR_1299"/>
<evidence type="ECO:0000256" key="1">
    <source>
        <dbReference type="ARBA" id="ARBA00004193"/>
    </source>
</evidence>
<organism evidence="9 10">
    <name type="scientific">Streptococcus criceti HS-6</name>
    <dbReference type="NCBI Taxonomy" id="873449"/>
    <lineage>
        <taxon>Bacteria</taxon>
        <taxon>Bacillati</taxon>
        <taxon>Bacillota</taxon>
        <taxon>Bacilli</taxon>
        <taxon>Lactobacillales</taxon>
        <taxon>Streptococcaceae</taxon>
        <taxon>Streptococcus</taxon>
    </lineage>
</organism>
<comment type="similarity">
    <text evidence="2">Belongs to the BMP lipoprotein family.</text>
</comment>
<dbReference type="eggNOG" id="COG1744">
    <property type="taxonomic scope" value="Bacteria"/>
</dbReference>
<reference evidence="9" key="1">
    <citation type="submission" date="2011-07" db="EMBL/GenBank/DDBJ databases">
        <authorList>
            <person name="Stanhope M.J."/>
            <person name="Durkin A.S."/>
            <person name="Hostetler J."/>
            <person name="Kim M."/>
            <person name="Radune D."/>
            <person name="Singh I."/>
            <person name="Town C.D."/>
        </authorList>
    </citation>
    <scope>NUCLEOTIDE SEQUENCE [LARGE SCALE GENOMIC DNA]</scope>
    <source>
        <strain evidence="9">HS-6</strain>
    </source>
</reference>
<dbReference type="Pfam" id="PF02608">
    <property type="entry name" value="Bmp"/>
    <property type="match status" value="1"/>
</dbReference>
<evidence type="ECO:0000313" key="10">
    <source>
        <dbReference type="Proteomes" id="UP000004322"/>
    </source>
</evidence>